<evidence type="ECO:0000256" key="5">
    <source>
        <dbReference type="ARBA" id="ARBA00023284"/>
    </source>
</evidence>
<feature type="active site" description="Nucleophile" evidence="7">
    <location>
        <position position="31"/>
    </location>
</feature>
<evidence type="ECO:0000256" key="4">
    <source>
        <dbReference type="ARBA" id="ARBA00023157"/>
    </source>
</evidence>
<protein>
    <recommendedName>
        <fullName evidence="6">Thioredoxin</fullName>
    </recommendedName>
</protein>
<dbReference type="PROSITE" id="PS51352">
    <property type="entry name" value="THIOREDOXIN_2"/>
    <property type="match status" value="1"/>
</dbReference>
<dbReference type="GO" id="GO:0015035">
    <property type="term" value="F:protein-disulfide reductase activity"/>
    <property type="evidence" value="ECO:0007669"/>
    <property type="project" value="InterPro"/>
</dbReference>
<feature type="site" description="Contributes to redox potential value" evidence="7">
    <location>
        <position position="29"/>
    </location>
</feature>
<keyword evidence="11" id="KW-1185">Reference proteome</keyword>
<keyword evidence="4 8" id="KW-1015">Disulfide bond</keyword>
<comment type="caution">
    <text evidence="10">The sequence shown here is derived from an EMBL/GenBank/DDBJ whole genome shotgun (WGS) entry which is preliminary data.</text>
</comment>
<dbReference type="CDD" id="cd02947">
    <property type="entry name" value="TRX_family"/>
    <property type="match status" value="1"/>
</dbReference>
<evidence type="ECO:0000256" key="7">
    <source>
        <dbReference type="PIRSR" id="PIRSR000077-1"/>
    </source>
</evidence>
<gene>
    <name evidence="10" type="ORF">FC64_GL001338</name>
</gene>
<comment type="similarity">
    <text evidence="1 6">Belongs to the thioredoxin family.</text>
</comment>
<reference evidence="10 11" key="1">
    <citation type="journal article" date="2015" name="Genome Announc.">
        <title>Expanding the biotechnology potential of lactobacilli through comparative genomics of 213 strains and associated genera.</title>
        <authorList>
            <person name="Sun Z."/>
            <person name="Harris H.M."/>
            <person name="McCann A."/>
            <person name="Guo C."/>
            <person name="Argimon S."/>
            <person name="Zhang W."/>
            <person name="Yang X."/>
            <person name="Jeffery I.B."/>
            <person name="Cooney J.C."/>
            <person name="Kagawa T.F."/>
            <person name="Liu W."/>
            <person name="Song Y."/>
            <person name="Salvetti E."/>
            <person name="Wrobel A."/>
            <person name="Rasinkangas P."/>
            <person name="Parkhill J."/>
            <person name="Rea M.C."/>
            <person name="O'Sullivan O."/>
            <person name="Ritari J."/>
            <person name="Douillard F.P."/>
            <person name="Paul Ross R."/>
            <person name="Yang R."/>
            <person name="Briner A.E."/>
            <person name="Felis G.E."/>
            <person name="de Vos W.M."/>
            <person name="Barrangou R."/>
            <person name="Klaenhammer T.R."/>
            <person name="Caufield P.W."/>
            <person name="Cui Y."/>
            <person name="Zhang H."/>
            <person name="O'Toole P.W."/>
        </authorList>
    </citation>
    <scope>NUCLEOTIDE SEQUENCE [LARGE SCALE GENOMIC DNA]</scope>
    <source>
        <strain evidence="10 11">DSM 20653</strain>
    </source>
</reference>
<keyword evidence="5 8" id="KW-0676">Redox-active center</keyword>
<evidence type="ECO:0000313" key="10">
    <source>
        <dbReference type="EMBL" id="KRM51528.1"/>
    </source>
</evidence>
<feature type="disulfide bond" description="Redox-active" evidence="8">
    <location>
        <begin position="28"/>
        <end position="31"/>
    </location>
</feature>
<feature type="site" description="Deprotonates C-terminal active site Cys" evidence="7">
    <location>
        <position position="22"/>
    </location>
</feature>
<proteinExistence type="inferred from homology"/>
<sequence length="108" mass="12529">MAVTITDQNFADETASGLVLLDFWGDWCQPCKMFDPVLRQLEGQFGNQIKFAKVDVGQYRELAEQFGIQNIPTQILFVDGQAKEKITGYRPFKPFEDYLRQKIDQYLN</sequence>
<dbReference type="InterPro" id="IPR005746">
    <property type="entry name" value="Thioredoxin"/>
</dbReference>
<evidence type="ECO:0000256" key="3">
    <source>
        <dbReference type="ARBA" id="ARBA00022982"/>
    </source>
</evidence>
<evidence type="ECO:0000256" key="6">
    <source>
        <dbReference type="PIRNR" id="PIRNR000077"/>
    </source>
</evidence>
<dbReference type="PIRSF" id="PIRSF000077">
    <property type="entry name" value="Thioredoxin"/>
    <property type="match status" value="1"/>
</dbReference>
<evidence type="ECO:0000313" key="11">
    <source>
        <dbReference type="Proteomes" id="UP000051291"/>
    </source>
</evidence>
<dbReference type="PANTHER" id="PTHR45663">
    <property type="entry name" value="GEO12009P1"/>
    <property type="match status" value="1"/>
</dbReference>
<organism evidence="10 11">
    <name type="scientific">Ligilactobacillus araffinosus DSM 20653</name>
    <dbReference type="NCBI Taxonomy" id="1423820"/>
    <lineage>
        <taxon>Bacteria</taxon>
        <taxon>Bacillati</taxon>
        <taxon>Bacillota</taxon>
        <taxon>Bacilli</taxon>
        <taxon>Lactobacillales</taxon>
        <taxon>Lactobacillaceae</taxon>
        <taxon>Ligilactobacillus</taxon>
    </lineage>
</organism>
<name>A0A0R1Z9C6_9LACO</name>
<dbReference type="PATRIC" id="fig|1423820.4.peg.1364"/>
<dbReference type="InterPro" id="IPR036249">
    <property type="entry name" value="Thioredoxin-like_sf"/>
</dbReference>
<dbReference type="SUPFAM" id="SSF52833">
    <property type="entry name" value="Thioredoxin-like"/>
    <property type="match status" value="1"/>
</dbReference>
<feature type="site" description="Contributes to redox potential value" evidence="7">
    <location>
        <position position="30"/>
    </location>
</feature>
<dbReference type="STRING" id="1423820.FC64_GL001338"/>
<dbReference type="AlphaFoldDB" id="A0A0R1Z9C6"/>
<feature type="active site" description="Nucleophile" evidence="7">
    <location>
        <position position="28"/>
    </location>
</feature>
<accession>A0A0R1Z9C6</accession>
<dbReference type="GO" id="GO:0005737">
    <property type="term" value="C:cytoplasm"/>
    <property type="evidence" value="ECO:0007669"/>
    <property type="project" value="TreeGrafter"/>
</dbReference>
<dbReference type="EMBL" id="AYYZ01000030">
    <property type="protein sequence ID" value="KRM51528.1"/>
    <property type="molecule type" value="Genomic_DNA"/>
</dbReference>
<dbReference type="InterPro" id="IPR013766">
    <property type="entry name" value="Thioredoxin_domain"/>
</dbReference>
<keyword evidence="2" id="KW-0813">Transport</keyword>
<evidence type="ECO:0000259" key="9">
    <source>
        <dbReference type="PROSITE" id="PS51352"/>
    </source>
</evidence>
<dbReference type="RefSeq" id="WP_057907166.1">
    <property type="nucleotide sequence ID" value="NZ_AYYZ01000030.1"/>
</dbReference>
<dbReference type="Proteomes" id="UP000051291">
    <property type="component" value="Unassembled WGS sequence"/>
</dbReference>
<dbReference type="PRINTS" id="PR00421">
    <property type="entry name" value="THIOREDOXIN"/>
</dbReference>
<dbReference type="Pfam" id="PF00085">
    <property type="entry name" value="Thioredoxin"/>
    <property type="match status" value="1"/>
</dbReference>
<evidence type="ECO:0000256" key="2">
    <source>
        <dbReference type="ARBA" id="ARBA00022448"/>
    </source>
</evidence>
<keyword evidence="3" id="KW-0249">Electron transport</keyword>
<feature type="domain" description="Thioredoxin" evidence="9">
    <location>
        <begin position="1"/>
        <end position="108"/>
    </location>
</feature>
<dbReference type="Gene3D" id="3.40.30.10">
    <property type="entry name" value="Glutaredoxin"/>
    <property type="match status" value="1"/>
</dbReference>
<dbReference type="PANTHER" id="PTHR45663:SF11">
    <property type="entry name" value="GEO12009P1"/>
    <property type="match status" value="1"/>
</dbReference>
<evidence type="ECO:0000256" key="1">
    <source>
        <dbReference type="ARBA" id="ARBA00008987"/>
    </source>
</evidence>
<evidence type="ECO:0000256" key="8">
    <source>
        <dbReference type="PIRSR" id="PIRSR000077-4"/>
    </source>
</evidence>